<sequence>LQSHLLRSLSCGVVASSGALLVSAAPFRAGEGVVGLGYACPDELDQQAADFGQCQGDELAVADWVVDGMPPFFDRVTVRKAWASMDRVMWRYQPLHCRT</sequence>
<evidence type="ECO:0000313" key="1">
    <source>
        <dbReference type="EMBL" id="SNS00208.1"/>
    </source>
</evidence>
<proteinExistence type="predicted"/>
<evidence type="ECO:0000313" key="2">
    <source>
        <dbReference type="Proteomes" id="UP000198348"/>
    </source>
</evidence>
<feature type="non-terminal residue" evidence="1">
    <location>
        <position position="1"/>
    </location>
</feature>
<reference evidence="1 2" key="1">
    <citation type="submission" date="2017-06" db="EMBL/GenBank/DDBJ databases">
        <authorList>
            <person name="Kim H.J."/>
            <person name="Triplett B.A."/>
        </authorList>
    </citation>
    <scope>NUCLEOTIDE SEQUENCE [LARGE SCALE GENOMIC DNA]</scope>
    <source>
        <strain evidence="1 2">DSM 45207</strain>
    </source>
</reference>
<dbReference type="EMBL" id="FZNW01000070">
    <property type="protein sequence ID" value="SNS00208.1"/>
    <property type="molecule type" value="Genomic_DNA"/>
</dbReference>
<dbReference type="AlphaFoldDB" id="A0A239AZ13"/>
<gene>
    <name evidence="1" type="ORF">SAMN06265360_1702</name>
</gene>
<keyword evidence="2" id="KW-1185">Reference proteome</keyword>
<dbReference type="Proteomes" id="UP000198348">
    <property type="component" value="Unassembled WGS sequence"/>
</dbReference>
<name>A0A239AZ13_9PSEU</name>
<protein>
    <submittedName>
        <fullName evidence="1">Uncharacterized protein</fullName>
    </submittedName>
</protein>
<accession>A0A239AZ13</accession>
<organism evidence="1 2">
    <name type="scientific">Haloechinothrix alba</name>
    <dbReference type="NCBI Taxonomy" id="664784"/>
    <lineage>
        <taxon>Bacteria</taxon>
        <taxon>Bacillati</taxon>
        <taxon>Actinomycetota</taxon>
        <taxon>Actinomycetes</taxon>
        <taxon>Pseudonocardiales</taxon>
        <taxon>Pseudonocardiaceae</taxon>
        <taxon>Haloechinothrix</taxon>
    </lineage>
</organism>